<accession>A0A495XF69</accession>
<evidence type="ECO:0000313" key="3">
    <source>
        <dbReference type="Proteomes" id="UP000272729"/>
    </source>
</evidence>
<dbReference type="AlphaFoldDB" id="A0A495XF69"/>
<proteinExistence type="predicted"/>
<protein>
    <submittedName>
        <fullName evidence="2">Uncharacterized protein</fullName>
    </submittedName>
</protein>
<evidence type="ECO:0000256" key="1">
    <source>
        <dbReference type="SAM" id="SignalP"/>
    </source>
</evidence>
<dbReference type="Proteomes" id="UP000272729">
    <property type="component" value="Unassembled WGS sequence"/>
</dbReference>
<gene>
    <name evidence="2" type="ORF">DFJ66_5174</name>
</gene>
<name>A0A495XF69_9PSEU</name>
<reference evidence="2 3" key="1">
    <citation type="submission" date="2018-10" db="EMBL/GenBank/DDBJ databases">
        <title>Sequencing the genomes of 1000 actinobacteria strains.</title>
        <authorList>
            <person name="Klenk H.-P."/>
        </authorList>
    </citation>
    <scope>NUCLEOTIDE SEQUENCE [LARGE SCALE GENOMIC DNA]</scope>
    <source>
        <strain evidence="2 3">DSM 43911</strain>
    </source>
</reference>
<comment type="caution">
    <text evidence="2">The sequence shown here is derived from an EMBL/GenBank/DDBJ whole genome shotgun (WGS) entry which is preliminary data.</text>
</comment>
<evidence type="ECO:0000313" key="2">
    <source>
        <dbReference type="EMBL" id="RKT71876.1"/>
    </source>
</evidence>
<feature type="chain" id="PRO_5039650264" evidence="1">
    <location>
        <begin position="19"/>
        <end position="314"/>
    </location>
</feature>
<feature type="signal peptide" evidence="1">
    <location>
        <begin position="1"/>
        <end position="18"/>
    </location>
</feature>
<keyword evidence="3" id="KW-1185">Reference proteome</keyword>
<organism evidence="2 3">
    <name type="scientific">Saccharothrix variisporea</name>
    <dbReference type="NCBI Taxonomy" id="543527"/>
    <lineage>
        <taxon>Bacteria</taxon>
        <taxon>Bacillati</taxon>
        <taxon>Actinomycetota</taxon>
        <taxon>Actinomycetes</taxon>
        <taxon>Pseudonocardiales</taxon>
        <taxon>Pseudonocardiaceae</taxon>
        <taxon>Saccharothrix</taxon>
    </lineage>
</organism>
<keyword evidence="1" id="KW-0732">Signal</keyword>
<sequence length="314" mass="34286">MVAKLLTCLVAFTVATLAGLDAYQRYQATVLPPSTDLGKNFSDGRVMAIVPHDADGVITHVEPRKRSRDDPNGWPLPWSFDDETDSESILRIDVILTTPVADPPAIVGVFLLYDARPRDKEREDVREAGSIGGVVMTALANDVDLGTRRAKASLEVPLASRLGWCRGSQCVVRAPTVLRPVFEPRLANGDVNAARWDRIATGPQLGQSPEPDEPRALEGTQEVEASRIPLTAVLDSASPETVPADNDLLLWRSTGELTSPRAKITDSDRALTQQNAIFVAGVEVGVATALAPWALQLLFEFVTHRRQLRRQRTE</sequence>
<dbReference type="EMBL" id="RBXR01000001">
    <property type="protein sequence ID" value="RKT71876.1"/>
    <property type="molecule type" value="Genomic_DNA"/>
</dbReference>